<reference evidence="2" key="1">
    <citation type="submission" date="2022-11" db="UniProtKB">
        <authorList>
            <consortium name="WormBaseParasite"/>
        </authorList>
    </citation>
    <scope>IDENTIFICATION</scope>
</reference>
<dbReference type="WBParaSite" id="jg5312">
    <property type="protein sequence ID" value="jg5312"/>
    <property type="gene ID" value="jg5312"/>
</dbReference>
<organism evidence="1 2">
    <name type="scientific">Ditylenchus dipsaci</name>
    <dbReference type="NCBI Taxonomy" id="166011"/>
    <lineage>
        <taxon>Eukaryota</taxon>
        <taxon>Metazoa</taxon>
        <taxon>Ecdysozoa</taxon>
        <taxon>Nematoda</taxon>
        <taxon>Chromadorea</taxon>
        <taxon>Rhabditida</taxon>
        <taxon>Tylenchina</taxon>
        <taxon>Tylenchomorpha</taxon>
        <taxon>Sphaerularioidea</taxon>
        <taxon>Anguinidae</taxon>
        <taxon>Anguininae</taxon>
        <taxon>Ditylenchus</taxon>
    </lineage>
</organism>
<sequence>MDEYKAAWKNKELSPEITDEHIGGKRRKGRKRKAREGIIILMLLHADVLAETLKYLSRKELASIQTASKICDTLIKLSVNPLHIINIIEFSTPYLSNQSDVDPSSHFKFARRILGLASKIKRTGLCRELVPLPDFFVVSALNLCRWRDSKIYNTATSFRGSEPGLQGIWHGRKIMSTSTLIFLNHSMIFCSGQRCQHTFASGTLELHRWMAMISTIWMA</sequence>
<keyword evidence="1" id="KW-1185">Reference proteome</keyword>
<proteinExistence type="predicted"/>
<name>A0A915EFF6_9BILA</name>
<dbReference type="Proteomes" id="UP000887574">
    <property type="component" value="Unplaced"/>
</dbReference>
<evidence type="ECO:0000313" key="1">
    <source>
        <dbReference type="Proteomes" id="UP000887574"/>
    </source>
</evidence>
<dbReference type="AlphaFoldDB" id="A0A915EFF6"/>
<evidence type="ECO:0000313" key="2">
    <source>
        <dbReference type="WBParaSite" id="jg5312"/>
    </source>
</evidence>
<accession>A0A915EFF6</accession>
<protein>
    <submittedName>
        <fullName evidence="2">F-box domain-containing protein</fullName>
    </submittedName>
</protein>